<dbReference type="GO" id="GO:0015627">
    <property type="term" value="C:type II protein secretion system complex"/>
    <property type="evidence" value="ECO:0007669"/>
    <property type="project" value="TreeGrafter"/>
</dbReference>
<feature type="compositionally biased region" description="Basic and acidic residues" evidence="1">
    <location>
        <begin position="113"/>
        <end position="155"/>
    </location>
</feature>
<accession>C8PFM8</accession>
<dbReference type="GO" id="GO:0006281">
    <property type="term" value="P:DNA repair"/>
    <property type="evidence" value="ECO:0007669"/>
    <property type="project" value="InterPro"/>
</dbReference>
<dbReference type="PANTHER" id="PTHR21180:SF32">
    <property type="entry name" value="ENDONUCLEASE_EXONUCLEASE_PHOSPHATASE FAMILY DOMAIN-CONTAINING PROTEIN 1"/>
    <property type="match status" value="1"/>
</dbReference>
<protein>
    <submittedName>
        <fullName evidence="4">ComEA protein</fullName>
    </submittedName>
</protein>
<dbReference type="InterPro" id="IPR004509">
    <property type="entry name" value="Competence_ComEA_HhH"/>
</dbReference>
<dbReference type="GO" id="GO:0003677">
    <property type="term" value="F:DNA binding"/>
    <property type="evidence" value="ECO:0007669"/>
    <property type="project" value="InterPro"/>
</dbReference>
<organism evidence="4 5">
    <name type="scientific">Campylobacter gracilis RM3268</name>
    <dbReference type="NCBI Taxonomy" id="553220"/>
    <lineage>
        <taxon>Bacteria</taxon>
        <taxon>Pseudomonadati</taxon>
        <taxon>Campylobacterota</taxon>
        <taxon>Epsilonproteobacteria</taxon>
        <taxon>Campylobacterales</taxon>
        <taxon>Campylobacteraceae</taxon>
        <taxon>Campylobacter</taxon>
    </lineage>
</organism>
<keyword evidence="5" id="KW-1185">Reference proteome</keyword>
<dbReference type="Proteomes" id="UP000005709">
    <property type="component" value="Unassembled WGS sequence"/>
</dbReference>
<dbReference type="eggNOG" id="COG1555">
    <property type="taxonomic scope" value="Bacteria"/>
</dbReference>
<gene>
    <name evidence="4" type="ORF">CAMGR0001_2311</name>
</gene>
<dbReference type="SUPFAM" id="SSF47781">
    <property type="entry name" value="RuvA domain 2-like"/>
    <property type="match status" value="1"/>
</dbReference>
<dbReference type="AlphaFoldDB" id="C8PFM8"/>
<dbReference type="EMBL" id="ACYG01000016">
    <property type="protein sequence ID" value="EEV18378.1"/>
    <property type="molecule type" value="Genomic_DNA"/>
</dbReference>
<dbReference type="STRING" id="824.CGRAC_0526"/>
<feature type="chain" id="PRO_5002991053" evidence="2">
    <location>
        <begin position="20"/>
        <end position="155"/>
    </location>
</feature>
<dbReference type="InterPro" id="IPR010994">
    <property type="entry name" value="RuvA_2-like"/>
</dbReference>
<feature type="domain" description="Helix-hairpin-helix DNA-binding motif class 1" evidence="3">
    <location>
        <begin position="29"/>
        <end position="48"/>
    </location>
</feature>
<dbReference type="SMART" id="SM00278">
    <property type="entry name" value="HhH1"/>
    <property type="match status" value="2"/>
</dbReference>
<evidence type="ECO:0000259" key="3">
    <source>
        <dbReference type="SMART" id="SM00278"/>
    </source>
</evidence>
<dbReference type="RefSeq" id="WP_005870103.1">
    <property type="nucleotide sequence ID" value="NZ_ACYG01000016.1"/>
</dbReference>
<keyword evidence="2" id="KW-0732">Signal</keyword>
<feature type="signal peptide" evidence="2">
    <location>
        <begin position="1"/>
        <end position="19"/>
    </location>
</feature>
<dbReference type="InterPro" id="IPR003583">
    <property type="entry name" value="Hlx-hairpin-Hlx_DNA-bd_motif"/>
</dbReference>
<dbReference type="NCBIfam" id="TIGR00426">
    <property type="entry name" value="competence protein ComEA helix-hairpin-helix repeat region"/>
    <property type="match status" value="1"/>
</dbReference>
<feature type="non-terminal residue" evidence="4">
    <location>
        <position position="155"/>
    </location>
</feature>
<evidence type="ECO:0000256" key="2">
    <source>
        <dbReference type="SAM" id="SignalP"/>
    </source>
</evidence>
<evidence type="ECO:0000313" key="5">
    <source>
        <dbReference type="Proteomes" id="UP000005709"/>
    </source>
</evidence>
<evidence type="ECO:0000256" key="1">
    <source>
        <dbReference type="SAM" id="MobiDB-lite"/>
    </source>
</evidence>
<feature type="domain" description="Helix-hairpin-helix DNA-binding motif class 1" evidence="3">
    <location>
        <begin position="58"/>
        <end position="77"/>
    </location>
</feature>
<dbReference type="PANTHER" id="PTHR21180">
    <property type="entry name" value="ENDONUCLEASE/EXONUCLEASE/PHOSPHATASE FAMILY DOMAIN-CONTAINING PROTEIN 1"/>
    <property type="match status" value="1"/>
</dbReference>
<evidence type="ECO:0000313" key="4">
    <source>
        <dbReference type="EMBL" id="EEV18378.1"/>
    </source>
</evidence>
<name>C8PFM8_9BACT</name>
<dbReference type="GO" id="GO:0015628">
    <property type="term" value="P:protein secretion by the type II secretion system"/>
    <property type="evidence" value="ECO:0007669"/>
    <property type="project" value="TreeGrafter"/>
</dbReference>
<dbReference type="Pfam" id="PF12836">
    <property type="entry name" value="HHH_3"/>
    <property type="match status" value="1"/>
</dbReference>
<comment type="caution">
    <text evidence="4">The sequence shown here is derived from an EMBL/GenBank/DDBJ whole genome shotgun (WGS) entry which is preliminary data.</text>
</comment>
<proteinExistence type="predicted"/>
<dbReference type="InterPro" id="IPR051675">
    <property type="entry name" value="Endo/Exo/Phosphatase_dom_1"/>
</dbReference>
<dbReference type="OrthoDB" id="5373215at2"/>
<dbReference type="Gene3D" id="1.10.150.320">
    <property type="entry name" value="Photosystem II 12 kDa extrinsic protein"/>
    <property type="match status" value="1"/>
</dbReference>
<feature type="region of interest" description="Disordered" evidence="1">
    <location>
        <begin position="91"/>
        <end position="155"/>
    </location>
</feature>
<reference evidence="4 5" key="1">
    <citation type="submission" date="2009-07" db="EMBL/GenBank/DDBJ databases">
        <authorList>
            <person name="Madupu R."/>
            <person name="Sebastian Y."/>
            <person name="Durkin A.S."/>
            <person name="Torralba M."/>
            <person name="Methe B."/>
            <person name="Sutton G.G."/>
            <person name="Strausberg R.L."/>
            <person name="Nelson K.E."/>
        </authorList>
    </citation>
    <scope>NUCLEOTIDE SEQUENCE [LARGE SCALE GENOMIC DNA]</scope>
    <source>
        <strain evidence="4 5">RM3268</strain>
    </source>
</reference>
<sequence length="155" mass="16964">MKNLFKSALFLSLPAFMLAAVNLNTASKEELMALPGIGEAKAQAIIDYRKDNKFKDIEDIKNIKGIGDKRFELIKDDLAVSGTTDISDLKSVKQKASKKAKDTAKSAKAKANTKSEKMQEKMDDSMDKAMNEDGKVKNSTAKLKDEAKEEGSSKA</sequence>